<accession>A0A495VTJ3</accession>
<comment type="caution">
    <text evidence="2">The sequence shown here is derived from an EMBL/GenBank/DDBJ whole genome shotgun (WGS) entry which is preliminary data.</text>
</comment>
<name>A0A495VTJ3_9PSEU</name>
<protein>
    <submittedName>
        <fullName evidence="2">Uncharacterized protein DUF397</fullName>
    </submittedName>
</protein>
<organism evidence="2 3">
    <name type="scientific">Saccharothrix australiensis</name>
    <dbReference type="NCBI Taxonomy" id="2072"/>
    <lineage>
        <taxon>Bacteria</taxon>
        <taxon>Bacillati</taxon>
        <taxon>Actinomycetota</taxon>
        <taxon>Actinomycetes</taxon>
        <taxon>Pseudonocardiales</taxon>
        <taxon>Pseudonocardiaceae</taxon>
        <taxon>Saccharothrix</taxon>
    </lineage>
</organism>
<dbReference type="OrthoDB" id="3430276at2"/>
<dbReference type="InterPro" id="IPR007278">
    <property type="entry name" value="DUF397"/>
</dbReference>
<dbReference type="EMBL" id="RBXO01000001">
    <property type="protein sequence ID" value="RKT51793.1"/>
    <property type="molecule type" value="Genomic_DNA"/>
</dbReference>
<evidence type="ECO:0000313" key="3">
    <source>
        <dbReference type="Proteomes" id="UP000282084"/>
    </source>
</evidence>
<dbReference type="Pfam" id="PF04149">
    <property type="entry name" value="DUF397"/>
    <property type="match status" value="1"/>
</dbReference>
<evidence type="ECO:0000313" key="2">
    <source>
        <dbReference type="EMBL" id="RKT51793.1"/>
    </source>
</evidence>
<dbReference type="AlphaFoldDB" id="A0A495VTJ3"/>
<feature type="domain" description="DUF397" evidence="1">
    <location>
        <begin position="9"/>
        <end position="61"/>
    </location>
</feature>
<evidence type="ECO:0000259" key="1">
    <source>
        <dbReference type="Pfam" id="PF04149"/>
    </source>
</evidence>
<reference evidence="2 3" key="1">
    <citation type="submission" date="2018-10" db="EMBL/GenBank/DDBJ databases">
        <title>Sequencing the genomes of 1000 actinobacteria strains.</title>
        <authorList>
            <person name="Klenk H.-P."/>
        </authorList>
    </citation>
    <scope>NUCLEOTIDE SEQUENCE [LARGE SCALE GENOMIC DNA]</scope>
    <source>
        <strain evidence="2 3">DSM 43800</strain>
    </source>
</reference>
<sequence length="67" mass="7053">MPAPNLSSARWRKASYTEGNNNCVEVAHARGVVAFRDSKNSSGPVLVVPPAAFTGLLDDLKAGRLDG</sequence>
<gene>
    <name evidence="2" type="ORF">C8E97_0278</name>
</gene>
<dbReference type="RefSeq" id="WP_121000878.1">
    <property type="nucleotide sequence ID" value="NZ_RBXO01000001.1"/>
</dbReference>
<dbReference type="Proteomes" id="UP000282084">
    <property type="component" value="Unassembled WGS sequence"/>
</dbReference>
<keyword evidence="3" id="KW-1185">Reference proteome</keyword>
<proteinExistence type="predicted"/>